<dbReference type="InterPro" id="IPR007831">
    <property type="entry name" value="T2SS_GspE_N"/>
</dbReference>
<name>A0A0G0DBA8_9BACT</name>
<gene>
    <name evidence="5" type="ORF">UR88_C0004G0008</name>
</gene>
<dbReference type="Gene3D" id="3.30.450.90">
    <property type="match status" value="1"/>
</dbReference>
<evidence type="ECO:0000256" key="1">
    <source>
        <dbReference type="ARBA" id="ARBA00006611"/>
    </source>
</evidence>
<dbReference type="AlphaFoldDB" id="A0A0G0DBA8"/>
<dbReference type="SUPFAM" id="SSF160246">
    <property type="entry name" value="EspE N-terminal domain-like"/>
    <property type="match status" value="1"/>
</dbReference>
<dbReference type="Pfam" id="PF00437">
    <property type="entry name" value="T2SSE"/>
    <property type="match status" value="1"/>
</dbReference>
<evidence type="ECO:0000256" key="3">
    <source>
        <dbReference type="ARBA" id="ARBA00022840"/>
    </source>
</evidence>
<evidence type="ECO:0000259" key="4">
    <source>
        <dbReference type="PROSITE" id="PS00662"/>
    </source>
</evidence>
<organism evidence="5 6">
    <name type="scientific">Candidatus Nomurabacteria bacterium GW2011_GWA1_35_8</name>
    <dbReference type="NCBI Taxonomy" id="1618727"/>
    <lineage>
        <taxon>Bacteria</taxon>
        <taxon>Candidatus Nomuraibacteriota</taxon>
    </lineage>
</organism>
<dbReference type="FunFam" id="3.40.50.300:FF:000398">
    <property type="entry name" value="Type IV pilus assembly ATPase PilB"/>
    <property type="match status" value="1"/>
</dbReference>
<comment type="caution">
    <text evidence="5">The sequence shown here is derived from an EMBL/GenBank/DDBJ whole genome shotgun (WGS) entry which is preliminary data.</text>
</comment>
<keyword evidence="2" id="KW-0547">Nucleotide-binding</keyword>
<dbReference type="PATRIC" id="fig|1618727.3.peg.103"/>
<protein>
    <submittedName>
        <fullName evidence="5">Type IV-A pilus assembly ATPase PilB</fullName>
    </submittedName>
</protein>
<evidence type="ECO:0000256" key="2">
    <source>
        <dbReference type="ARBA" id="ARBA00022741"/>
    </source>
</evidence>
<dbReference type="InterPro" id="IPR037257">
    <property type="entry name" value="T2SS_E_N_sf"/>
</dbReference>
<dbReference type="GO" id="GO:0016887">
    <property type="term" value="F:ATP hydrolysis activity"/>
    <property type="evidence" value="ECO:0007669"/>
    <property type="project" value="TreeGrafter"/>
</dbReference>
<dbReference type="InterPro" id="IPR001482">
    <property type="entry name" value="T2SS/T4SS_dom"/>
</dbReference>
<comment type="similarity">
    <text evidence="1">Belongs to the GSP E family.</text>
</comment>
<feature type="domain" description="Bacterial type II secretion system protein E" evidence="4">
    <location>
        <begin position="380"/>
        <end position="394"/>
    </location>
</feature>
<dbReference type="SUPFAM" id="SSF52540">
    <property type="entry name" value="P-loop containing nucleoside triphosphate hydrolases"/>
    <property type="match status" value="1"/>
</dbReference>
<dbReference type="PANTHER" id="PTHR30258">
    <property type="entry name" value="TYPE II SECRETION SYSTEM PROTEIN GSPE-RELATED"/>
    <property type="match status" value="1"/>
</dbReference>
<dbReference type="Pfam" id="PF05157">
    <property type="entry name" value="MshEN"/>
    <property type="match status" value="1"/>
</dbReference>
<evidence type="ECO:0000313" key="5">
    <source>
        <dbReference type="EMBL" id="KKP85901.1"/>
    </source>
</evidence>
<dbReference type="GO" id="GO:0005886">
    <property type="term" value="C:plasma membrane"/>
    <property type="evidence" value="ECO:0007669"/>
    <property type="project" value="TreeGrafter"/>
</dbReference>
<dbReference type="CDD" id="cd01129">
    <property type="entry name" value="PulE-GspE-like"/>
    <property type="match status" value="1"/>
</dbReference>
<dbReference type="InterPro" id="IPR027417">
    <property type="entry name" value="P-loop_NTPase"/>
</dbReference>
<dbReference type="PANTHER" id="PTHR30258:SF1">
    <property type="entry name" value="PROTEIN TRANSPORT PROTEIN HOFB HOMOLOG"/>
    <property type="match status" value="1"/>
</dbReference>
<dbReference type="EMBL" id="LBQW01000004">
    <property type="protein sequence ID" value="KKP85901.1"/>
    <property type="molecule type" value="Genomic_DNA"/>
</dbReference>
<sequence>MHLLIEDIKKIITDSGLVKEKDFLAAQEEAERSNRTPLDVLIGKGFIDEKYLTESIAKFFEVPVINLSGIKIPAETLELIPESYAKSHQAVLFEFNKETKIGKLAMIDSEDFQTINYLMFKLNAWLDVYLAAPSDLKYGLRQYKGKINEEFSQVIEDNINESMGIVGAVNISRMVEALPIITIVNTIIEHAITMGSSDIHFEPFENKLIVRYRIDGILQEILNLPPVIASILVARIKVVANLQIDIHNSPQDGRFRFSIEDQFIDVRVSIIPTFHGEKAEMRLLKGSLRPLTLYELGFSADNLINLETAIQKPRGMILVTGPTGAGKTTTLYAILGILNTPKVNITTIEDPIEYDIIGVNQTQVNIKAGLTFSTGLRSLVRQNPDIIMIGEIRDSETADIAVNAALTGHRLLSTLHTNDAPTSIPRLIDLKVPPFLIASTINVIIAQRLARRICSSCVHSMKPTKEIINTFKEYTKNISMKIALPSVIYQGRGCGACGFSGYRGQIGIFEILYVSDEIRNLIIAKSSVNAIKKQAQKEGMRLMIDDGLDKIEKGLTTVEEILRVAVE</sequence>
<reference evidence="5 6" key="1">
    <citation type="journal article" date="2015" name="Nature">
        <title>rRNA introns, odd ribosomes, and small enigmatic genomes across a large radiation of phyla.</title>
        <authorList>
            <person name="Brown C.T."/>
            <person name="Hug L.A."/>
            <person name="Thomas B.C."/>
            <person name="Sharon I."/>
            <person name="Castelle C.J."/>
            <person name="Singh A."/>
            <person name="Wilkins M.J."/>
            <person name="Williams K.H."/>
            <person name="Banfield J.F."/>
        </authorList>
    </citation>
    <scope>NUCLEOTIDE SEQUENCE [LARGE SCALE GENOMIC DNA]</scope>
</reference>
<evidence type="ECO:0000313" key="6">
    <source>
        <dbReference type="Proteomes" id="UP000186383"/>
    </source>
</evidence>
<dbReference type="GO" id="GO:0005524">
    <property type="term" value="F:ATP binding"/>
    <property type="evidence" value="ECO:0007669"/>
    <property type="project" value="UniProtKB-KW"/>
</dbReference>
<dbReference type="Gene3D" id="3.40.50.300">
    <property type="entry name" value="P-loop containing nucleotide triphosphate hydrolases"/>
    <property type="match status" value="1"/>
</dbReference>
<dbReference type="Proteomes" id="UP000186383">
    <property type="component" value="Unassembled WGS sequence"/>
</dbReference>
<dbReference type="SMART" id="SM00382">
    <property type="entry name" value="AAA"/>
    <property type="match status" value="1"/>
</dbReference>
<keyword evidence="3" id="KW-0067">ATP-binding</keyword>
<proteinExistence type="inferred from homology"/>
<accession>A0A0G0DBA8</accession>
<dbReference type="InterPro" id="IPR003593">
    <property type="entry name" value="AAA+_ATPase"/>
</dbReference>
<dbReference type="PROSITE" id="PS00662">
    <property type="entry name" value="T2SP_E"/>
    <property type="match status" value="1"/>
</dbReference>